<evidence type="ECO:0000256" key="10">
    <source>
        <dbReference type="RuleBase" id="RU000461"/>
    </source>
</evidence>
<dbReference type="SUPFAM" id="SSF48264">
    <property type="entry name" value="Cytochrome P450"/>
    <property type="match status" value="1"/>
</dbReference>
<evidence type="ECO:0000256" key="5">
    <source>
        <dbReference type="ARBA" id="ARBA00022723"/>
    </source>
</evidence>
<evidence type="ECO:0000256" key="9">
    <source>
        <dbReference type="PIRSR" id="PIRSR602401-1"/>
    </source>
</evidence>
<keyword evidence="11" id="KW-0472">Membrane</keyword>
<dbReference type="Gene3D" id="1.10.630.10">
    <property type="entry name" value="Cytochrome P450"/>
    <property type="match status" value="1"/>
</dbReference>
<dbReference type="InterPro" id="IPR002401">
    <property type="entry name" value="Cyt_P450_E_grp-I"/>
</dbReference>
<evidence type="ECO:0000256" key="3">
    <source>
        <dbReference type="ARBA" id="ARBA00010617"/>
    </source>
</evidence>
<comment type="caution">
    <text evidence="12">The sequence shown here is derived from an EMBL/GenBank/DDBJ whole genome shotgun (WGS) entry which is preliminary data.</text>
</comment>
<dbReference type="GO" id="GO:0005506">
    <property type="term" value="F:iron ion binding"/>
    <property type="evidence" value="ECO:0007669"/>
    <property type="project" value="InterPro"/>
</dbReference>
<dbReference type="AlphaFoldDB" id="A0AAD7JD17"/>
<dbReference type="PANTHER" id="PTHR46300:SF7">
    <property type="entry name" value="P450, PUTATIVE (EUROFUNG)-RELATED"/>
    <property type="match status" value="1"/>
</dbReference>
<dbReference type="CDD" id="cd11065">
    <property type="entry name" value="CYP64-like"/>
    <property type="match status" value="1"/>
</dbReference>
<dbReference type="GO" id="GO:0016705">
    <property type="term" value="F:oxidoreductase activity, acting on paired donors, with incorporation or reduction of molecular oxygen"/>
    <property type="evidence" value="ECO:0007669"/>
    <property type="project" value="InterPro"/>
</dbReference>
<name>A0AAD7JD17_9AGAR</name>
<evidence type="ECO:0000256" key="7">
    <source>
        <dbReference type="ARBA" id="ARBA00023004"/>
    </source>
</evidence>
<dbReference type="EMBL" id="JARJLG010000048">
    <property type="protein sequence ID" value="KAJ7760655.1"/>
    <property type="molecule type" value="Genomic_DNA"/>
</dbReference>
<evidence type="ECO:0000313" key="13">
    <source>
        <dbReference type="Proteomes" id="UP001215280"/>
    </source>
</evidence>
<reference evidence="12" key="1">
    <citation type="submission" date="2023-03" db="EMBL/GenBank/DDBJ databases">
        <title>Massive genome expansion in bonnet fungi (Mycena s.s.) driven by repeated elements and novel gene families across ecological guilds.</title>
        <authorList>
            <consortium name="Lawrence Berkeley National Laboratory"/>
            <person name="Harder C.B."/>
            <person name="Miyauchi S."/>
            <person name="Viragh M."/>
            <person name="Kuo A."/>
            <person name="Thoen E."/>
            <person name="Andreopoulos B."/>
            <person name="Lu D."/>
            <person name="Skrede I."/>
            <person name="Drula E."/>
            <person name="Henrissat B."/>
            <person name="Morin E."/>
            <person name="Kohler A."/>
            <person name="Barry K."/>
            <person name="LaButti K."/>
            <person name="Morin E."/>
            <person name="Salamov A."/>
            <person name="Lipzen A."/>
            <person name="Mereny Z."/>
            <person name="Hegedus B."/>
            <person name="Baldrian P."/>
            <person name="Stursova M."/>
            <person name="Weitz H."/>
            <person name="Taylor A."/>
            <person name="Grigoriev I.V."/>
            <person name="Nagy L.G."/>
            <person name="Martin F."/>
            <person name="Kauserud H."/>
        </authorList>
    </citation>
    <scope>NUCLEOTIDE SEQUENCE</scope>
    <source>
        <strain evidence="12">CBHHK188m</strain>
    </source>
</reference>
<dbReference type="PRINTS" id="PR00385">
    <property type="entry name" value="P450"/>
</dbReference>
<feature type="binding site" description="axial binding residue" evidence="9">
    <location>
        <position position="469"/>
    </location>
    <ligand>
        <name>heme</name>
        <dbReference type="ChEBI" id="CHEBI:30413"/>
    </ligand>
    <ligandPart>
        <name>Fe</name>
        <dbReference type="ChEBI" id="CHEBI:18248"/>
    </ligandPart>
</feature>
<dbReference type="InterPro" id="IPR001128">
    <property type="entry name" value="Cyt_P450"/>
</dbReference>
<dbReference type="GO" id="GO:0004497">
    <property type="term" value="F:monooxygenase activity"/>
    <property type="evidence" value="ECO:0007669"/>
    <property type="project" value="UniProtKB-KW"/>
</dbReference>
<evidence type="ECO:0000256" key="1">
    <source>
        <dbReference type="ARBA" id="ARBA00001971"/>
    </source>
</evidence>
<evidence type="ECO:0000256" key="2">
    <source>
        <dbReference type="ARBA" id="ARBA00005179"/>
    </source>
</evidence>
<dbReference type="InterPro" id="IPR036396">
    <property type="entry name" value="Cyt_P450_sf"/>
</dbReference>
<protein>
    <submittedName>
        <fullName evidence="12">Cytochrome P450</fullName>
    </submittedName>
</protein>
<organism evidence="12 13">
    <name type="scientific">Mycena maculata</name>
    <dbReference type="NCBI Taxonomy" id="230809"/>
    <lineage>
        <taxon>Eukaryota</taxon>
        <taxon>Fungi</taxon>
        <taxon>Dikarya</taxon>
        <taxon>Basidiomycota</taxon>
        <taxon>Agaricomycotina</taxon>
        <taxon>Agaricomycetes</taxon>
        <taxon>Agaricomycetidae</taxon>
        <taxon>Agaricales</taxon>
        <taxon>Marasmiineae</taxon>
        <taxon>Mycenaceae</taxon>
        <taxon>Mycena</taxon>
    </lineage>
</organism>
<keyword evidence="8 10" id="KW-0503">Monooxygenase</keyword>
<keyword evidence="6 10" id="KW-0560">Oxidoreductase</keyword>
<keyword evidence="13" id="KW-1185">Reference proteome</keyword>
<evidence type="ECO:0000256" key="8">
    <source>
        <dbReference type="ARBA" id="ARBA00023033"/>
    </source>
</evidence>
<evidence type="ECO:0000256" key="4">
    <source>
        <dbReference type="ARBA" id="ARBA00022617"/>
    </source>
</evidence>
<keyword evidence="7 9" id="KW-0408">Iron</keyword>
<dbReference type="InterPro" id="IPR050364">
    <property type="entry name" value="Cytochrome_P450_fung"/>
</dbReference>
<gene>
    <name evidence="12" type="ORF">DFH07DRAFT_939894</name>
</gene>
<evidence type="ECO:0000256" key="6">
    <source>
        <dbReference type="ARBA" id="ARBA00023002"/>
    </source>
</evidence>
<evidence type="ECO:0000313" key="12">
    <source>
        <dbReference type="EMBL" id="KAJ7760655.1"/>
    </source>
</evidence>
<dbReference type="PRINTS" id="PR00463">
    <property type="entry name" value="EP450I"/>
</dbReference>
<dbReference type="PANTHER" id="PTHR46300">
    <property type="entry name" value="P450, PUTATIVE (EUROFUNG)-RELATED-RELATED"/>
    <property type="match status" value="1"/>
</dbReference>
<dbReference type="InterPro" id="IPR017972">
    <property type="entry name" value="Cyt_P450_CS"/>
</dbReference>
<sequence>MQQRPDRCLWVFVSTMLAREITLCLFEMLNWWFGASLLGFVLVSRFLWSRKDLPTPPGPKISVFGLGKGLVMPSAFQWLTYAEWRKTYGDIIYLNVLRNPILVINSVEIAQDLLEKRSLIYSSRPIRVMQKDVMGFNFLFTGMKYDSWYKQHRTMFHHHFHRSVIQKYESLQMKHAHTLLRNLAHTPDALEHIIRRTTAAIVLEICYGIHVADAGDEYVALADQALAGISSSGNFGTFLVDYFPMLKYIPAWIPGAKFKREGLKWRRLSSRLLNYAFDSVKQKLEEGCAEPSLMTTELESLFREAPKKSRADERETIIKDVAATTYAAGSDTTLSTLLSFVLAMVLHPDVQAKAWAELDRVVPKDRLPNFSDRDQLPFMTCIAWECLRWNPPVNIALGHYLTEPDEYEGYRIPRGTTCLPNIWAMLHDPVHYPEPSKFNPDRYIDSAANHANNINSNPEIAFGFGRRKCPGRYLALDTMWIVIASTLYSYRISKALDSRGKEIEPKVEYKTGLISLAKPFKYRVIPRSADTAKLVEATVNDGT</sequence>
<accession>A0AAD7JD17</accession>
<keyword evidence="11" id="KW-1133">Transmembrane helix</keyword>
<comment type="similarity">
    <text evidence="3 10">Belongs to the cytochrome P450 family.</text>
</comment>
<dbReference type="Pfam" id="PF00067">
    <property type="entry name" value="p450"/>
    <property type="match status" value="1"/>
</dbReference>
<dbReference type="Proteomes" id="UP001215280">
    <property type="component" value="Unassembled WGS sequence"/>
</dbReference>
<keyword evidence="5 9" id="KW-0479">Metal-binding</keyword>
<evidence type="ECO:0000256" key="11">
    <source>
        <dbReference type="SAM" id="Phobius"/>
    </source>
</evidence>
<proteinExistence type="inferred from homology"/>
<dbReference type="PROSITE" id="PS00086">
    <property type="entry name" value="CYTOCHROME_P450"/>
    <property type="match status" value="1"/>
</dbReference>
<comment type="cofactor">
    <cofactor evidence="1 9">
        <name>heme</name>
        <dbReference type="ChEBI" id="CHEBI:30413"/>
    </cofactor>
</comment>
<comment type="pathway">
    <text evidence="2">Secondary metabolite biosynthesis.</text>
</comment>
<keyword evidence="4 9" id="KW-0349">Heme</keyword>
<dbReference type="GO" id="GO:0020037">
    <property type="term" value="F:heme binding"/>
    <property type="evidence" value="ECO:0007669"/>
    <property type="project" value="InterPro"/>
</dbReference>
<feature type="transmembrane region" description="Helical" evidence="11">
    <location>
        <begin position="28"/>
        <end position="48"/>
    </location>
</feature>
<keyword evidence="11" id="KW-0812">Transmembrane</keyword>